<dbReference type="SUPFAM" id="SSF56672">
    <property type="entry name" value="DNA/RNA polymerases"/>
    <property type="match status" value="1"/>
</dbReference>
<dbReference type="PANTHER" id="PTHR33206:SF1">
    <property type="entry name" value="DNA-DIRECTED DNA POLYMERASE"/>
    <property type="match status" value="1"/>
</dbReference>
<feature type="compositionally biased region" description="Acidic residues" evidence="1">
    <location>
        <begin position="585"/>
        <end position="603"/>
    </location>
</feature>
<dbReference type="GO" id="GO:0006281">
    <property type="term" value="P:DNA repair"/>
    <property type="evidence" value="ECO:0007669"/>
    <property type="project" value="UniProtKB-ARBA"/>
</dbReference>
<feature type="compositionally biased region" description="Basic and acidic residues" evidence="1">
    <location>
        <begin position="119"/>
        <end position="128"/>
    </location>
</feature>
<accession>K1PVS7</accession>
<dbReference type="Gene3D" id="3.40.960.10">
    <property type="entry name" value="VSR Endonuclease"/>
    <property type="match status" value="1"/>
</dbReference>
<dbReference type="InterPro" id="IPR011335">
    <property type="entry name" value="Restrct_endonuc-II-like"/>
</dbReference>
<feature type="region of interest" description="Disordered" evidence="1">
    <location>
        <begin position="585"/>
        <end position="605"/>
    </location>
</feature>
<gene>
    <name evidence="2" type="ORF">CGI_10000765</name>
</gene>
<feature type="region of interest" description="Disordered" evidence="1">
    <location>
        <begin position="36"/>
        <end position="149"/>
    </location>
</feature>
<feature type="compositionally biased region" description="Basic residues" evidence="1">
    <location>
        <begin position="101"/>
        <end position="110"/>
    </location>
</feature>
<protein>
    <recommendedName>
        <fullName evidence="3">DNA-directed DNA polymerase</fullName>
    </recommendedName>
</protein>
<feature type="compositionally biased region" description="Acidic residues" evidence="1">
    <location>
        <begin position="87"/>
        <end position="96"/>
    </location>
</feature>
<dbReference type="PANTHER" id="PTHR33206">
    <property type="entry name" value="PROTEIN CBG10425"/>
    <property type="match status" value="1"/>
</dbReference>
<dbReference type="SUPFAM" id="SSF52980">
    <property type="entry name" value="Restriction endonuclease-like"/>
    <property type="match status" value="1"/>
</dbReference>
<reference evidence="2" key="1">
    <citation type="journal article" date="2012" name="Nature">
        <title>The oyster genome reveals stress adaptation and complexity of shell formation.</title>
        <authorList>
            <person name="Zhang G."/>
            <person name="Fang X."/>
            <person name="Guo X."/>
            <person name="Li L."/>
            <person name="Luo R."/>
            <person name="Xu F."/>
            <person name="Yang P."/>
            <person name="Zhang L."/>
            <person name="Wang X."/>
            <person name="Qi H."/>
            <person name="Xiong Z."/>
            <person name="Que H."/>
            <person name="Xie Y."/>
            <person name="Holland P.W."/>
            <person name="Paps J."/>
            <person name="Zhu Y."/>
            <person name="Wu F."/>
            <person name="Chen Y."/>
            <person name="Wang J."/>
            <person name="Peng C."/>
            <person name="Meng J."/>
            <person name="Yang L."/>
            <person name="Liu J."/>
            <person name="Wen B."/>
            <person name="Zhang N."/>
            <person name="Huang Z."/>
            <person name="Zhu Q."/>
            <person name="Feng Y."/>
            <person name="Mount A."/>
            <person name="Hedgecock D."/>
            <person name="Xu Z."/>
            <person name="Liu Y."/>
            <person name="Domazet-Loso T."/>
            <person name="Du Y."/>
            <person name="Sun X."/>
            <person name="Zhang S."/>
            <person name="Liu B."/>
            <person name="Cheng P."/>
            <person name="Jiang X."/>
            <person name="Li J."/>
            <person name="Fan D."/>
            <person name="Wang W."/>
            <person name="Fu W."/>
            <person name="Wang T."/>
            <person name="Wang B."/>
            <person name="Zhang J."/>
            <person name="Peng Z."/>
            <person name="Li Y."/>
            <person name="Li N."/>
            <person name="Wang J."/>
            <person name="Chen M."/>
            <person name="He Y."/>
            <person name="Tan F."/>
            <person name="Song X."/>
            <person name="Zheng Q."/>
            <person name="Huang R."/>
            <person name="Yang H."/>
            <person name="Du X."/>
            <person name="Chen L."/>
            <person name="Yang M."/>
            <person name="Gaffney P.M."/>
            <person name="Wang S."/>
            <person name="Luo L."/>
            <person name="She Z."/>
            <person name="Ming Y."/>
            <person name="Huang W."/>
            <person name="Zhang S."/>
            <person name="Huang B."/>
            <person name="Zhang Y."/>
            <person name="Qu T."/>
            <person name="Ni P."/>
            <person name="Miao G."/>
            <person name="Wang J."/>
            <person name="Wang Q."/>
            <person name="Steinberg C.E."/>
            <person name="Wang H."/>
            <person name="Li N."/>
            <person name="Qian L."/>
            <person name="Zhang G."/>
            <person name="Li Y."/>
            <person name="Yang H."/>
            <person name="Liu X."/>
            <person name="Wang J."/>
            <person name="Yin Y."/>
            <person name="Wang J."/>
        </authorList>
    </citation>
    <scope>NUCLEOTIDE SEQUENCE [LARGE SCALE GENOMIC DNA]</scope>
    <source>
        <strain evidence="2">05x7-T-G4-1.051#20</strain>
    </source>
</reference>
<dbReference type="EMBL" id="JH816067">
    <property type="protein sequence ID" value="EKC23049.1"/>
    <property type="molecule type" value="Genomic_DNA"/>
</dbReference>
<feature type="compositionally biased region" description="Basic and acidic residues" evidence="1">
    <location>
        <begin position="73"/>
        <end position="86"/>
    </location>
</feature>
<evidence type="ECO:0000313" key="2">
    <source>
        <dbReference type="EMBL" id="EKC23049.1"/>
    </source>
</evidence>
<organism evidence="2">
    <name type="scientific">Magallana gigas</name>
    <name type="common">Pacific oyster</name>
    <name type="synonym">Crassostrea gigas</name>
    <dbReference type="NCBI Taxonomy" id="29159"/>
    <lineage>
        <taxon>Eukaryota</taxon>
        <taxon>Metazoa</taxon>
        <taxon>Spiralia</taxon>
        <taxon>Lophotrochozoa</taxon>
        <taxon>Mollusca</taxon>
        <taxon>Bivalvia</taxon>
        <taxon>Autobranchia</taxon>
        <taxon>Pteriomorphia</taxon>
        <taxon>Ostreida</taxon>
        <taxon>Ostreoidea</taxon>
        <taxon>Ostreidae</taxon>
        <taxon>Magallana</taxon>
    </lineage>
</organism>
<evidence type="ECO:0008006" key="3">
    <source>
        <dbReference type="Google" id="ProtNLM"/>
    </source>
</evidence>
<dbReference type="InParanoid" id="K1PVS7"/>
<name>K1PVS7_MAGGI</name>
<evidence type="ECO:0000256" key="1">
    <source>
        <dbReference type="SAM" id="MobiDB-lite"/>
    </source>
</evidence>
<dbReference type="InterPro" id="IPR043502">
    <property type="entry name" value="DNA/RNA_pol_sf"/>
</dbReference>
<sequence length="1471" mass="174167">MSDSECSEYEWDNIDVDYPPHLLLEIEEFERKYFAREERSTETTNETSQEEEEEVVSKREKRKPRRVGFFIIEPKESPSSKEHKEPPEDEQIETEEPSGKGKGKGKKKKDQKNTTSKTTELHRNRLDDDTPGPSNPGPSSSHPPNDPALDKLLKKYNKIINREHHEGILQKEYNFTLENFQLSYEEIEEQLNQIYQNENHAFKINFSFGIVLRNNDGELRYFYASGNESSLDEPFQISKKADIDALILRLRHLDLVQTALQSRPNSKWSVYVITNIRWVVTRTNYILGTTRKLPSYIRKKRSIITLDTRSNDGAIIEDNLCAFRCLAYHKLKNRRGLERETIRLFREYFGERLSKRTKFRGLCLDDIPKFENTFDINVNIFQLFEDDSCVNIYRSRGKNMETMNLNLYEEHLSYISHMNVYSKKYECRNCKTLFPTHVRVMRHEKRCKEATRYIFPGGYYARPQHIFEELEYLDIKVEDDLRFYPYFITYDFESLLLTNDLPNNTQKLSWTHEHYPVSFSMCSNVPNHLEPVFEIDVNVENLLKKFVKRATEIQITAQRYMKARFCNVFKKLLLETKKLQELSEEILDEEEEDTDNDDDEEENDRQRAVNTALLNHIKRIKEKLETYVNEIPVLGYNSSKYDLNLIKSKLAECLDLVNSKKNFIVKKCNQYMCISNGKFKFLDISNFVAPGFSYDKFIKSYEIELHKSYFPYEFCSNYNKLEYTELPPYEAFFSSLKNCNVLEEEFFRYRQLVEDEKVPVSMALKTMNLKEKPRTGQENYQHLLKIWQDQGMRNMIDYLKYYNNLDVLPFCQAVSKMLRFYMTRNIDLFKTCISVPGVARELVFRSSADNAHFACFDKQNKDLYEVFRKGMCGGPAIIFNRYHERDTTFIRQNKNKLCKKIVGYDANALYLWALKQQMPTGPFTIRKELNGFRLMKRDRYLKAFYYLEWLRYDKGVDIDHYFNKGKEFRIGPYLVDGFSRNEKKVYEFNGCYFHHHDCALTRHITDPKWLKERKKIKKREQERTEYIVRQGYEIEIFWECEYENLLKTSPDFKTFIENKRMQRPLEHRSTLTTSEIITAVREEKIFGAVEVDIHVPDHLCKTFSEMSPIFCNSQISFESLGSYTQETGKRLNVSQTPRRLLVGGMRARKILLATPLLKWYLDHGLIVSRIYQIVEFSPNPCFEKFTEDVSNARRRGDTDSAFEIFAETMKLIGNSAYGSMIMNKEKHVDITYCGSKEKASYYVSKKRFRNLTELDNNYFEIELAKSRITLDLPIQIGYFILQYAKLRMLEFYYDCLDKYCNREDFELMSMDTDSLYMAISEEVLTNIIKPDMRNNFKQEERHWFPRINPPEAAAFDRREPGLFKEEFVGTSMVALCSKTYCVENKAEIKKSKFSCKGLNKRNFTHPIALYKRVLKDNSSAGETNRGFRVLNNTVFTYTQHRQGLTSFYPKRKVLSNGTSTTYLDITLSPWD</sequence>
<dbReference type="HOGENOM" id="CLU_006620_1_0_1"/>
<proteinExistence type="predicted"/>